<keyword evidence="2 5" id="KW-0808">Transferase</keyword>
<dbReference type="Proteomes" id="UP000199347">
    <property type="component" value="Unassembled WGS sequence"/>
</dbReference>
<dbReference type="RefSeq" id="WP_200170613.1">
    <property type="nucleotide sequence ID" value="NZ_FMVW01000007.1"/>
</dbReference>
<dbReference type="EMBL" id="FMVW01000007">
    <property type="protein sequence ID" value="SCZ42403.1"/>
    <property type="molecule type" value="Genomic_DNA"/>
</dbReference>
<dbReference type="InterPro" id="IPR013780">
    <property type="entry name" value="Glyco_hydro_b"/>
</dbReference>
<sequence length="299" mass="33104">MQTDPLPDDAAFQPQVLASRGHEDYALLDSGNGRKLERFGPMLLDRPEEQAMWAPSLAEKQWQRADAVFTGDVEEEGAGRWRQNANETEWTCRHGALAFTCRLTSFRHVGVFPEHAVHWNFVEERLKGLEAPKLLNLFGYTGIASLVAAQAGAQVTHVDASKKAIAWARENQALSGLDDKPIRWLLDDAGKFAAREVRRGNLYDMILLDPPKYGRGPKGETWHLFEDLPEMLKLCAQCLKPGGTLILTAYAIRASYLALHQLAADIVGGRVTSGEMALLGEGRAKALPTALYCRAEKPQ</sequence>
<dbReference type="PANTHER" id="PTHR43042:SF2">
    <property type="entry name" value="SAM-DEPENDENT METHYLTRANSFERASE"/>
    <property type="match status" value="1"/>
</dbReference>
<accession>A0A1G5NYM3</accession>
<dbReference type="GO" id="GO:0032259">
    <property type="term" value="P:methylation"/>
    <property type="evidence" value="ECO:0007669"/>
    <property type="project" value="UniProtKB-KW"/>
</dbReference>
<evidence type="ECO:0000256" key="1">
    <source>
        <dbReference type="ARBA" id="ARBA00022603"/>
    </source>
</evidence>
<keyword evidence="1 5" id="KW-0489">Methyltransferase</keyword>
<dbReference type="STRING" id="1120955.SAMN03080610_02913"/>
<dbReference type="SUPFAM" id="SSF53335">
    <property type="entry name" value="S-adenosyl-L-methionine-dependent methyltransferases"/>
    <property type="match status" value="1"/>
</dbReference>
<protein>
    <submittedName>
        <fullName evidence="5">23S rRNA (Cytosine1962-C5)-methyltransferase</fullName>
    </submittedName>
</protein>
<dbReference type="GO" id="GO:0008168">
    <property type="term" value="F:methyltransferase activity"/>
    <property type="evidence" value="ECO:0007669"/>
    <property type="project" value="UniProtKB-KW"/>
</dbReference>
<feature type="domain" description="S-adenosylmethionine-dependent methyltransferase" evidence="4">
    <location>
        <begin position="45"/>
        <end position="247"/>
    </location>
</feature>
<dbReference type="Gene3D" id="2.60.40.1180">
    <property type="entry name" value="Golgi alpha-mannosidase II"/>
    <property type="match status" value="1"/>
</dbReference>
<keyword evidence="6" id="KW-1185">Reference proteome</keyword>
<gene>
    <name evidence="5" type="ORF">SAMN03080610_02913</name>
</gene>
<dbReference type="Pfam" id="PF10672">
    <property type="entry name" value="Methyltrans_SAM"/>
    <property type="match status" value="1"/>
</dbReference>
<dbReference type="AlphaFoldDB" id="A0A1G5NYM3"/>
<dbReference type="CDD" id="cd02440">
    <property type="entry name" value="AdoMet_MTases"/>
    <property type="match status" value="1"/>
</dbReference>
<evidence type="ECO:0000256" key="3">
    <source>
        <dbReference type="ARBA" id="ARBA00022691"/>
    </source>
</evidence>
<dbReference type="Gene3D" id="3.40.50.150">
    <property type="entry name" value="Vaccinia Virus protein VP39"/>
    <property type="match status" value="1"/>
</dbReference>
<keyword evidence="3" id="KW-0949">S-adenosyl-L-methionine</keyword>
<evidence type="ECO:0000259" key="4">
    <source>
        <dbReference type="Pfam" id="PF10672"/>
    </source>
</evidence>
<dbReference type="PANTHER" id="PTHR43042">
    <property type="entry name" value="SAM-DEPENDENT METHYLTRANSFERASE"/>
    <property type="match status" value="1"/>
</dbReference>
<evidence type="ECO:0000313" key="5">
    <source>
        <dbReference type="EMBL" id="SCZ42403.1"/>
    </source>
</evidence>
<evidence type="ECO:0000313" key="6">
    <source>
        <dbReference type="Proteomes" id="UP000199347"/>
    </source>
</evidence>
<name>A0A1G5NYM3_AFIMA</name>
<proteinExistence type="predicted"/>
<reference evidence="5 6" key="1">
    <citation type="submission" date="2016-10" db="EMBL/GenBank/DDBJ databases">
        <authorList>
            <person name="de Groot N.N."/>
        </authorList>
    </citation>
    <scope>NUCLEOTIDE SEQUENCE [LARGE SCALE GENOMIC DNA]</scope>
    <source>
        <strain evidence="5 6">DSM 2698</strain>
    </source>
</reference>
<dbReference type="InterPro" id="IPR019614">
    <property type="entry name" value="SAM-dep_methyl-trfase"/>
</dbReference>
<organism evidence="5 6">
    <name type="scientific">Afifella marina DSM 2698</name>
    <dbReference type="NCBI Taxonomy" id="1120955"/>
    <lineage>
        <taxon>Bacteria</taxon>
        <taxon>Pseudomonadati</taxon>
        <taxon>Pseudomonadota</taxon>
        <taxon>Alphaproteobacteria</taxon>
        <taxon>Hyphomicrobiales</taxon>
        <taxon>Afifellaceae</taxon>
        <taxon>Afifella</taxon>
    </lineage>
</organism>
<evidence type="ECO:0000256" key="2">
    <source>
        <dbReference type="ARBA" id="ARBA00022679"/>
    </source>
</evidence>
<dbReference type="InterPro" id="IPR029063">
    <property type="entry name" value="SAM-dependent_MTases_sf"/>
</dbReference>